<organism evidence="1 2">
    <name type="scientific">Elysia crispata</name>
    <name type="common">lettuce slug</name>
    <dbReference type="NCBI Taxonomy" id="231223"/>
    <lineage>
        <taxon>Eukaryota</taxon>
        <taxon>Metazoa</taxon>
        <taxon>Spiralia</taxon>
        <taxon>Lophotrochozoa</taxon>
        <taxon>Mollusca</taxon>
        <taxon>Gastropoda</taxon>
        <taxon>Heterobranchia</taxon>
        <taxon>Euthyneura</taxon>
        <taxon>Panpulmonata</taxon>
        <taxon>Sacoglossa</taxon>
        <taxon>Placobranchoidea</taxon>
        <taxon>Plakobranchidae</taxon>
        <taxon>Elysia</taxon>
    </lineage>
</organism>
<sequence length="37" mass="4339">NIYKLHQKRVPLSAQAVQGLWEQALLRHLPSTRIIFL</sequence>
<dbReference type="Proteomes" id="UP001283361">
    <property type="component" value="Unassembled WGS sequence"/>
</dbReference>
<feature type="non-terminal residue" evidence="1">
    <location>
        <position position="1"/>
    </location>
</feature>
<dbReference type="AlphaFoldDB" id="A0AAE0YNK1"/>
<dbReference type="EMBL" id="JAWDGP010005790">
    <property type="protein sequence ID" value="KAK3752065.1"/>
    <property type="molecule type" value="Genomic_DNA"/>
</dbReference>
<keyword evidence="2" id="KW-1185">Reference proteome</keyword>
<reference evidence="1" key="1">
    <citation type="journal article" date="2023" name="G3 (Bethesda)">
        <title>A reference genome for the long-term kleptoplast-retaining sea slug Elysia crispata morphotype clarki.</title>
        <authorList>
            <person name="Eastman K.E."/>
            <person name="Pendleton A.L."/>
            <person name="Shaikh M.A."/>
            <person name="Suttiyut T."/>
            <person name="Ogas R."/>
            <person name="Tomko P."/>
            <person name="Gavelis G."/>
            <person name="Widhalm J.R."/>
            <person name="Wisecaver J.H."/>
        </authorList>
    </citation>
    <scope>NUCLEOTIDE SEQUENCE</scope>
    <source>
        <strain evidence="1">ECLA1</strain>
    </source>
</reference>
<evidence type="ECO:0000313" key="2">
    <source>
        <dbReference type="Proteomes" id="UP001283361"/>
    </source>
</evidence>
<comment type="caution">
    <text evidence="1">The sequence shown here is derived from an EMBL/GenBank/DDBJ whole genome shotgun (WGS) entry which is preliminary data.</text>
</comment>
<protein>
    <submittedName>
        <fullName evidence="1">Uncharacterized protein</fullName>
    </submittedName>
</protein>
<gene>
    <name evidence="1" type="ORF">RRG08_066589</name>
</gene>
<name>A0AAE0YNK1_9GAST</name>
<evidence type="ECO:0000313" key="1">
    <source>
        <dbReference type="EMBL" id="KAK3752065.1"/>
    </source>
</evidence>
<proteinExistence type="predicted"/>
<accession>A0AAE0YNK1</accession>